<gene>
    <name evidence="1" type="ORF">S12H4_41692</name>
</gene>
<evidence type="ECO:0000313" key="1">
    <source>
        <dbReference type="EMBL" id="GAJ08520.1"/>
    </source>
</evidence>
<organism evidence="1">
    <name type="scientific">marine sediment metagenome</name>
    <dbReference type="NCBI Taxonomy" id="412755"/>
    <lineage>
        <taxon>unclassified sequences</taxon>
        <taxon>metagenomes</taxon>
        <taxon>ecological metagenomes</taxon>
    </lineage>
</organism>
<dbReference type="EMBL" id="BARW01025433">
    <property type="protein sequence ID" value="GAJ08520.1"/>
    <property type="molecule type" value="Genomic_DNA"/>
</dbReference>
<reference evidence="1" key="1">
    <citation type="journal article" date="2014" name="Front. Microbiol.">
        <title>High frequency of phylogenetically diverse reductive dehalogenase-homologous genes in deep subseafloor sedimentary metagenomes.</title>
        <authorList>
            <person name="Kawai M."/>
            <person name="Futagami T."/>
            <person name="Toyoda A."/>
            <person name="Takaki Y."/>
            <person name="Nishi S."/>
            <person name="Hori S."/>
            <person name="Arai W."/>
            <person name="Tsubouchi T."/>
            <person name="Morono Y."/>
            <person name="Uchiyama I."/>
            <person name="Ito T."/>
            <person name="Fujiyama A."/>
            <person name="Inagaki F."/>
            <person name="Takami H."/>
        </authorList>
    </citation>
    <scope>NUCLEOTIDE SEQUENCE</scope>
    <source>
        <strain evidence="1">Expedition CK06-06</strain>
    </source>
</reference>
<protein>
    <submittedName>
        <fullName evidence="1">Uncharacterized protein</fullName>
    </submittedName>
</protein>
<feature type="non-terminal residue" evidence="1">
    <location>
        <position position="1"/>
    </location>
</feature>
<sequence>TIKGNPNARHFAVKGYNPNRNLMVNTTDAYEGTVRVARNTFLLEITAEDDWEILLE</sequence>
<dbReference type="AlphaFoldDB" id="X1VKG0"/>
<comment type="caution">
    <text evidence="1">The sequence shown here is derived from an EMBL/GenBank/DDBJ whole genome shotgun (WGS) entry which is preliminary data.</text>
</comment>
<proteinExistence type="predicted"/>
<name>X1VKG0_9ZZZZ</name>
<accession>X1VKG0</accession>